<keyword evidence="2" id="KW-0472">Membrane</keyword>
<gene>
    <name evidence="3" type="ORF">CBR_g29854</name>
</gene>
<reference evidence="3 4" key="1">
    <citation type="journal article" date="2018" name="Cell">
        <title>The Chara Genome: Secondary Complexity and Implications for Plant Terrestrialization.</title>
        <authorList>
            <person name="Nishiyama T."/>
            <person name="Sakayama H."/>
            <person name="Vries J.D."/>
            <person name="Buschmann H."/>
            <person name="Saint-Marcoux D."/>
            <person name="Ullrich K.K."/>
            <person name="Haas F.B."/>
            <person name="Vanderstraeten L."/>
            <person name="Becker D."/>
            <person name="Lang D."/>
            <person name="Vosolsobe S."/>
            <person name="Rombauts S."/>
            <person name="Wilhelmsson P.K.I."/>
            <person name="Janitza P."/>
            <person name="Kern R."/>
            <person name="Heyl A."/>
            <person name="Rumpler F."/>
            <person name="Villalobos L.I.A.C."/>
            <person name="Clay J.M."/>
            <person name="Skokan R."/>
            <person name="Toyoda A."/>
            <person name="Suzuki Y."/>
            <person name="Kagoshima H."/>
            <person name="Schijlen E."/>
            <person name="Tajeshwar N."/>
            <person name="Catarino B."/>
            <person name="Hetherington A.J."/>
            <person name="Saltykova A."/>
            <person name="Bonnot C."/>
            <person name="Breuninger H."/>
            <person name="Symeonidi A."/>
            <person name="Radhakrishnan G.V."/>
            <person name="Van Nieuwerburgh F."/>
            <person name="Deforce D."/>
            <person name="Chang C."/>
            <person name="Karol K.G."/>
            <person name="Hedrich R."/>
            <person name="Ulvskov P."/>
            <person name="Glockner G."/>
            <person name="Delwiche C.F."/>
            <person name="Petrasek J."/>
            <person name="Van de Peer Y."/>
            <person name="Friml J."/>
            <person name="Beilby M."/>
            <person name="Dolan L."/>
            <person name="Kohara Y."/>
            <person name="Sugano S."/>
            <person name="Fujiyama A."/>
            <person name="Delaux P.-M."/>
            <person name="Quint M."/>
            <person name="TheiBen G."/>
            <person name="Hagemann M."/>
            <person name="Harholt J."/>
            <person name="Dunand C."/>
            <person name="Zachgo S."/>
            <person name="Langdale J."/>
            <person name="Maumus F."/>
            <person name="Straeten D.V.D."/>
            <person name="Gould S.B."/>
            <person name="Rensing S.A."/>
        </authorList>
    </citation>
    <scope>NUCLEOTIDE SEQUENCE [LARGE SCALE GENOMIC DNA]</scope>
    <source>
        <strain evidence="3 4">S276</strain>
    </source>
</reference>
<dbReference type="STRING" id="69332.A0A388JWV5"/>
<feature type="compositionally biased region" description="Basic and acidic residues" evidence="1">
    <location>
        <begin position="19"/>
        <end position="37"/>
    </location>
</feature>
<accession>A0A388JWV5</accession>
<feature type="region of interest" description="Disordered" evidence="1">
    <location>
        <begin position="19"/>
        <end position="38"/>
    </location>
</feature>
<dbReference type="PANTHER" id="PTHR47310:SF2">
    <property type="entry name" value="PROTEIN FLUORESCENT IN BLUE LIGHT, CHLOROPLASTIC"/>
    <property type="match status" value="1"/>
</dbReference>
<dbReference type="EMBL" id="BFEA01000027">
    <property type="protein sequence ID" value="GBG62247.1"/>
    <property type="molecule type" value="Genomic_DNA"/>
</dbReference>
<keyword evidence="4" id="KW-1185">Reference proteome</keyword>
<keyword evidence="2" id="KW-1133">Transmembrane helix</keyword>
<evidence type="ECO:0000313" key="3">
    <source>
        <dbReference type="EMBL" id="GBG62247.1"/>
    </source>
</evidence>
<evidence type="ECO:0000313" key="4">
    <source>
        <dbReference type="Proteomes" id="UP000265515"/>
    </source>
</evidence>
<dbReference type="Proteomes" id="UP000265515">
    <property type="component" value="Unassembled WGS sequence"/>
</dbReference>
<feature type="transmembrane region" description="Helical" evidence="2">
    <location>
        <begin position="100"/>
        <end position="123"/>
    </location>
</feature>
<comment type="caution">
    <text evidence="3">The sequence shown here is derived from an EMBL/GenBank/DDBJ whole genome shotgun (WGS) entry which is preliminary data.</text>
</comment>
<dbReference type="Gramene" id="GBG62247">
    <property type="protein sequence ID" value="GBG62247"/>
    <property type="gene ID" value="CBR_g29854"/>
</dbReference>
<sequence length="166" mass="17717">MMGLNTVVELAAQSLGDLEGKIEREQGSRRGDDDGRSYSRRGFAAMAAVLGAMMMEHDGRRGSGVAMAETDINTAVADGATAAVTDCPPETDEAMEQMNVLTALAIIVEAVALIGAAVGGWVARHRKAELERINAQLTQINLNLTKQAKVETYAPRLLYAPCWVKA</sequence>
<protein>
    <submittedName>
        <fullName evidence="3">Uncharacterized protein</fullName>
    </submittedName>
</protein>
<proteinExistence type="predicted"/>
<evidence type="ECO:0000256" key="2">
    <source>
        <dbReference type="SAM" id="Phobius"/>
    </source>
</evidence>
<dbReference type="AlphaFoldDB" id="A0A388JWV5"/>
<dbReference type="PANTHER" id="PTHR47310">
    <property type="entry name" value="PROTEIN FLUORESCENT IN BLUE LIGHT, CHLOROPLASTIC"/>
    <property type="match status" value="1"/>
</dbReference>
<organism evidence="3 4">
    <name type="scientific">Chara braunii</name>
    <name type="common">Braun's stonewort</name>
    <dbReference type="NCBI Taxonomy" id="69332"/>
    <lineage>
        <taxon>Eukaryota</taxon>
        <taxon>Viridiplantae</taxon>
        <taxon>Streptophyta</taxon>
        <taxon>Charophyceae</taxon>
        <taxon>Charales</taxon>
        <taxon>Characeae</taxon>
        <taxon>Chara</taxon>
    </lineage>
</organism>
<keyword evidence="2" id="KW-0812">Transmembrane</keyword>
<dbReference type="InterPro" id="IPR044243">
    <property type="entry name" value="FLU"/>
</dbReference>
<dbReference type="GO" id="GO:0015995">
    <property type="term" value="P:chlorophyll biosynthetic process"/>
    <property type="evidence" value="ECO:0007669"/>
    <property type="project" value="InterPro"/>
</dbReference>
<evidence type="ECO:0000256" key="1">
    <source>
        <dbReference type="SAM" id="MobiDB-lite"/>
    </source>
</evidence>
<name>A0A388JWV5_CHABU</name>